<comment type="caution">
    <text evidence="1">The sequence shown here is derived from an EMBL/GenBank/DDBJ whole genome shotgun (WGS) entry which is preliminary data.</text>
</comment>
<dbReference type="EMBL" id="AHIE01000065">
    <property type="protein sequence ID" value="EHT97537.1"/>
    <property type="molecule type" value="Genomic_DNA"/>
</dbReference>
<dbReference type="Proteomes" id="UP000005050">
    <property type="component" value="Unassembled WGS sequence"/>
</dbReference>
<name>H3RM29_PANSE</name>
<dbReference type="RefSeq" id="WP_006122532.1">
    <property type="nucleotide sequence ID" value="NZ_AHIE01000065.1"/>
</dbReference>
<evidence type="ECO:0000313" key="1">
    <source>
        <dbReference type="EMBL" id="EHT97537.1"/>
    </source>
</evidence>
<gene>
    <name evidence="1" type="ORF">CKS_5628</name>
</gene>
<proteinExistence type="predicted"/>
<evidence type="ECO:0000313" key="2">
    <source>
        <dbReference type="Proteomes" id="UP000005050"/>
    </source>
</evidence>
<dbReference type="AlphaFoldDB" id="H3RM29"/>
<sequence length="46" mass="5010">MQSGLAGVVSGDWQAVYWSDNGAIAFHALAGIKEKNILFISCYYTL</sequence>
<protein>
    <submittedName>
        <fullName evidence="1">Uncharacterized protein</fullName>
    </submittedName>
</protein>
<accession>H3RM29</accession>
<reference evidence="1 2" key="1">
    <citation type="journal article" date="2012" name="Mol. Microbiol.">
        <title>The genetic and structural basis of two distinct terminal side branch residues in stewartan and amylovoran exopolysaccharides and their potential role in host adaptation.</title>
        <authorList>
            <person name="Wang X."/>
            <person name="Yang F."/>
            <person name="von Bodman S.B."/>
        </authorList>
    </citation>
    <scope>NUCLEOTIDE SEQUENCE [LARGE SCALE GENOMIC DNA]</scope>
    <source>
        <strain evidence="1 2">DC283</strain>
    </source>
</reference>
<organism evidence="1 2">
    <name type="scientific">Pantoea stewartii subsp. stewartii DC283</name>
    <dbReference type="NCBI Taxonomy" id="660596"/>
    <lineage>
        <taxon>Bacteria</taxon>
        <taxon>Pseudomonadati</taxon>
        <taxon>Pseudomonadota</taxon>
        <taxon>Gammaproteobacteria</taxon>
        <taxon>Enterobacterales</taxon>
        <taxon>Erwiniaceae</taxon>
        <taxon>Pantoea</taxon>
    </lineage>
</organism>